<evidence type="ECO:0000256" key="1">
    <source>
        <dbReference type="SAM" id="MobiDB-lite"/>
    </source>
</evidence>
<protein>
    <submittedName>
        <fullName evidence="3">Uncharacterized protein</fullName>
    </submittedName>
</protein>
<dbReference type="Proteomes" id="UP001168990">
    <property type="component" value="Unassembled WGS sequence"/>
</dbReference>
<evidence type="ECO:0000256" key="2">
    <source>
        <dbReference type="SAM" id="SignalP"/>
    </source>
</evidence>
<reference evidence="3" key="2">
    <citation type="submission" date="2023-03" db="EMBL/GenBank/DDBJ databases">
        <authorList>
            <person name="Inwood S.N."/>
            <person name="Skelly J.G."/>
            <person name="Guhlin J."/>
            <person name="Harrop T.W.R."/>
            <person name="Goldson S.G."/>
            <person name="Dearden P.K."/>
        </authorList>
    </citation>
    <scope>NUCLEOTIDE SEQUENCE</scope>
    <source>
        <strain evidence="3">Irish</strain>
        <tissue evidence="3">Whole body</tissue>
    </source>
</reference>
<evidence type="ECO:0000313" key="4">
    <source>
        <dbReference type="Proteomes" id="UP001168990"/>
    </source>
</evidence>
<proteinExistence type="predicted"/>
<dbReference type="EMBL" id="JAQQBS010000002">
    <property type="protein sequence ID" value="KAK0173135.1"/>
    <property type="molecule type" value="Genomic_DNA"/>
</dbReference>
<feature type="signal peptide" evidence="2">
    <location>
        <begin position="1"/>
        <end position="22"/>
    </location>
</feature>
<keyword evidence="2" id="KW-0732">Signal</keyword>
<evidence type="ECO:0000313" key="3">
    <source>
        <dbReference type="EMBL" id="KAK0173135.1"/>
    </source>
</evidence>
<sequence length="674" mass="73250">MIRQSGCRVTCAFLTLIIIVTAKPPPSSSPWTTYGAGKPGGLDTITVPYGPKVSPFFPKFVDPKAMISSKTDYLSNLFSGLGPVNYPFASPTLYASNMETESPSDLSDLENLISFDKSDVKNSKRSMFGPMSSKFGPTASSFGPFAPKFGLSSPKFTPEFNFPFADSESKFGTSTRRKRSILTSEPTAPINLGPPPPYPGLSTITEESDSESPTIPKQYLPGMFGPFGPFGIAPSSSIIDPSVFASKKTTFLNALFSNLATSTPATLSNVPTAKSTIVPPNFWSPVETATAIPVPKSTIVPPGFWAPSSIIPSPDEYTNKVSTFLDKLVESIKLNKIKTTSNETASNDVPLPESKSNFARSLIDSSVDKSKVTNSIDDLATITAAKDAIVDSIIAELGTLKTDMINNLDELILVEQAEVAKASSSSSTGKKPVKPFKAAFAGLWGPPPVDPTLPFKQKMTMLSGVFDMLTELQKNITIAVVDAIKNRATVTDSPSTSSIFNPSSQITPETYNDYILSNSKTMAPFNVSFWDAIKSKLSDTDALAQVNYGPAKYSSLPQAPASPFWSAYSQSGTVKRHVNDNDYDLYEDQRDSDDGKNNFKRSAKIPIYQRYQNSPLESIESMQADGGSVSGHQDGGIKFLSANDDNDDPWKEWIKWGEFIKDRYKDQHHHHNHH</sequence>
<organism evidence="3 4">
    <name type="scientific">Microctonus aethiopoides</name>
    <dbReference type="NCBI Taxonomy" id="144406"/>
    <lineage>
        <taxon>Eukaryota</taxon>
        <taxon>Metazoa</taxon>
        <taxon>Ecdysozoa</taxon>
        <taxon>Arthropoda</taxon>
        <taxon>Hexapoda</taxon>
        <taxon>Insecta</taxon>
        <taxon>Pterygota</taxon>
        <taxon>Neoptera</taxon>
        <taxon>Endopterygota</taxon>
        <taxon>Hymenoptera</taxon>
        <taxon>Apocrita</taxon>
        <taxon>Ichneumonoidea</taxon>
        <taxon>Braconidae</taxon>
        <taxon>Euphorinae</taxon>
        <taxon>Microctonus</taxon>
    </lineage>
</organism>
<keyword evidence="4" id="KW-1185">Reference proteome</keyword>
<name>A0AA39FPH3_9HYME</name>
<gene>
    <name evidence="3" type="ORF">PV328_006378</name>
</gene>
<comment type="caution">
    <text evidence="3">The sequence shown here is derived from an EMBL/GenBank/DDBJ whole genome shotgun (WGS) entry which is preliminary data.</text>
</comment>
<dbReference type="AlphaFoldDB" id="A0AA39FPH3"/>
<accession>A0AA39FPH3</accession>
<reference evidence="3" key="1">
    <citation type="journal article" date="2023" name="bioRxiv">
        <title>Scaffold-level genome assemblies of two parasitoid biocontrol wasps reveal the parthenogenesis mechanism and an associated novel virus.</title>
        <authorList>
            <person name="Inwood S."/>
            <person name="Skelly J."/>
            <person name="Guhlin J."/>
            <person name="Harrop T."/>
            <person name="Goldson S."/>
            <person name="Dearden P."/>
        </authorList>
    </citation>
    <scope>NUCLEOTIDE SEQUENCE</scope>
    <source>
        <strain evidence="3">Irish</strain>
        <tissue evidence="3">Whole body</tissue>
    </source>
</reference>
<feature type="region of interest" description="Disordered" evidence="1">
    <location>
        <begin position="175"/>
        <end position="196"/>
    </location>
</feature>
<feature type="chain" id="PRO_5041429738" evidence="2">
    <location>
        <begin position="23"/>
        <end position="674"/>
    </location>
</feature>